<keyword evidence="9" id="KW-1185">Reference proteome</keyword>
<dbReference type="STRING" id="1245769.A0A0C7N2R3"/>
<dbReference type="HOGENOM" id="CLU_068734_0_0_1"/>
<dbReference type="InterPro" id="IPR018464">
    <property type="entry name" value="CENP-O"/>
</dbReference>
<keyword evidence="5" id="KW-0539">Nucleus</keyword>
<dbReference type="Proteomes" id="UP000054304">
    <property type="component" value="Unassembled WGS sequence"/>
</dbReference>
<evidence type="ECO:0000256" key="1">
    <source>
        <dbReference type="ARBA" id="ARBA00004123"/>
    </source>
</evidence>
<dbReference type="GO" id="GO:0000776">
    <property type="term" value="C:kinetochore"/>
    <property type="evidence" value="ECO:0007669"/>
    <property type="project" value="InterPro"/>
</dbReference>
<evidence type="ECO:0000313" key="9">
    <source>
        <dbReference type="Proteomes" id="UP000054304"/>
    </source>
</evidence>
<proteinExistence type="inferred from homology"/>
<gene>
    <name evidence="8" type="ORF">LALA0_S05e01992g</name>
</gene>
<evidence type="ECO:0000256" key="4">
    <source>
        <dbReference type="ARBA" id="ARBA00022454"/>
    </source>
</evidence>
<dbReference type="AlphaFoldDB" id="A0A0C7N2R3"/>
<evidence type="ECO:0000256" key="2">
    <source>
        <dbReference type="ARBA" id="ARBA00004584"/>
    </source>
</evidence>
<feature type="region of interest" description="Disordered" evidence="7">
    <location>
        <begin position="41"/>
        <end position="97"/>
    </location>
</feature>
<sequence>MVDALDHQDIEALRSQISDLTAKLERLKNNENFQTLYAEQHASDFSQLPNDAIDEAPGSREEKSTFEGAHLLPDPAATRHKDVTSIERERSDTPHKKQELGFSAALGSQWLPNSREPTEHKLFDSDLEELISTNILNSPTKRTDEAQSLQKHQLGMDGLYRAFGISVFPVVDPSDLDRQEDGTVSIRRQMLGLRLEIYNELNAEFEPPYYVLFKQDSSASRWKLFKHTVPSYVGLEDLFERTGRCNPLSSLSEISTFGKKVYMALLYVSIKLQTLSRLEQEAKISNLQTDPACAMPSFQIPGVPTRFKLEIDSHDVVAYSCTPLVKQNWASILLGPLSALSERLNALVE</sequence>
<dbReference type="OrthoDB" id="10050372at2759"/>
<dbReference type="EMBL" id="LN736364">
    <property type="protein sequence ID" value="CEP62280.1"/>
    <property type="molecule type" value="Genomic_DNA"/>
</dbReference>
<dbReference type="RefSeq" id="XP_022628507.1">
    <property type="nucleotide sequence ID" value="XM_022772155.1"/>
</dbReference>
<evidence type="ECO:0000256" key="6">
    <source>
        <dbReference type="ARBA" id="ARBA00023328"/>
    </source>
</evidence>
<comment type="subcellular location">
    <subcellularLocation>
        <location evidence="2">Chromosome</location>
        <location evidence="2">Centromere</location>
    </subcellularLocation>
    <subcellularLocation>
        <location evidence="1">Nucleus</location>
    </subcellularLocation>
</comment>
<name>A0A0C7N2R3_9SACH</name>
<organism evidence="8 9">
    <name type="scientific">Lachancea lanzarotensis</name>
    <dbReference type="NCBI Taxonomy" id="1245769"/>
    <lineage>
        <taxon>Eukaryota</taxon>
        <taxon>Fungi</taxon>
        <taxon>Dikarya</taxon>
        <taxon>Ascomycota</taxon>
        <taxon>Saccharomycotina</taxon>
        <taxon>Saccharomycetes</taxon>
        <taxon>Saccharomycetales</taxon>
        <taxon>Saccharomycetaceae</taxon>
        <taxon>Lachancea</taxon>
    </lineage>
</organism>
<dbReference type="GeneID" id="34685742"/>
<evidence type="ECO:0000256" key="3">
    <source>
        <dbReference type="ARBA" id="ARBA00007321"/>
    </source>
</evidence>
<feature type="compositionally biased region" description="Basic and acidic residues" evidence="7">
    <location>
        <begin position="77"/>
        <end position="97"/>
    </location>
</feature>
<reference evidence="8 9" key="1">
    <citation type="submission" date="2014-12" db="EMBL/GenBank/DDBJ databases">
        <authorList>
            <person name="Neuveglise Cecile"/>
        </authorList>
    </citation>
    <scope>NUCLEOTIDE SEQUENCE [LARGE SCALE GENOMIC DNA]</scope>
    <source>
        <strain evidence="8 9">CBS 12615</strain>
    </source>
</reference>
<comment type="similarity">
    <text evidence="3">Belongs to the CENP-O/MCM21 family.</text>
</comment>
<evidence type="ECO:0000313" key="8">
    <source>
        <dbReference type="EMBL" id="CEP62280.1"/>
    </source>
</evidence>
<evidence type="ECO:0000256" key="7">
    <source>
        <dbReference type="SAM" id="MobiDB-lite"/>
    </source>
</evidence>
<evidence type="ECO:0000256" key="5">
    <source>
        <dbReference type="ARBA" id="ARBA00023242"/>
    </source>
</evidence>
<dbReference type="Pfam" id="PF09496">
    <property type="entry name" value="CENP-O"/>
    <property type="match status" value="1"/>
</dbReference>
<keyword evidence="4" id="KW-0158">Chromosome</keyword>
<keyword evidence="6" id="KW-0137">Centromere</keyword>
<dbReference type="GO" id="GO:0005634">
    <property type="term" value="C:nucleus"/>
    <property type="evidence" value="ECO:0007669"/>
    <property type="project" value="UniProtKB-SubCell"/>
</dbReference>
<accession>A0A0C7N2R3</accession>
<protein>
    <submittedName>
        <fullName evidence="8">LALA0S05e01992g1_1</fullName>
    </submittedName>
</protein>